<feature type="region of interest" description="Disordered" evidence="2">
    <location>
        <begin position="330"/>
        <end position="353"/>
    </location>
</feature>
<dbReference type="Proteomes" id="UP000070544">
    <property type="component" value="Unassembled WGS sequence"/>
</dbReference>
<evidence type="ECO:0000313" key="3">
    <source>
        <dbReference type="EMBL" id="KXS16287.1"/>
    </source>
</evidence>
<keyword evidence="4" id="KW-1185">Reference proteome</keyword>
<protein>
    <submittedName>
        <fullName evidence="3">Uncharacterized protein</fullName>
    </submittedName>
</protein>
<reference evidence="3 4" key="1">
    <citation type="journal article" date="2015" name="Genome Biol. Evol.">
        <title>Phylogenomic analyses indicate that early fungi evolved digesting cell walls of algal ancestors of land plants.</title>
        <authorList>
            <person name="Chang Y."/>
            <person name="Wang S."/>
            <person name="Sekimoto S."/>
            <person name="Aerts A.L."/>
            <person name="Choi C."/>
            <person name="Clum A."/>
            <person name="LaButti K.M."/>
            <person name="Lindquist E.A."/>
            <person name="Yee Ngan C."/>
            <person name="Ohm R.A."/>
            <person name="Salamov A.A."/>
            <person name="Grigoriev I.V."/>
            <person name="Spatafora J.W."/>
            <person name="Berbee M.L."/>
        </authorList>
    </citation>
    <scope>NUCLEOTIDE SEQUENCE [LARGE SCALE GENOMIC DNA]</scope>
    <source>
        <strain evidence="3 4">JEL478</strain>
    </source>
</reference>
<evidence type="ECO:0000256" key="2">
    <source>
        <dbReference type="SAM" id="MobiDB-lite"/>
    </source>
</evidence>
<dbReference type="EMBL" id="KQ965754">
    <property type="protein sequence ID" value="KXS16287.1"/>
    <property type="molecule type" value="Genomic_DNA"/>
</dbReference>
<sequence length="435" mass="45442">MESLFTVPTSSQLRSLFPPPPEFASLTAGTRLSRLLAPPSNPLATFNTEADAAIREVVTTTSLGGADALAGPMGAMWFSEEPGAALRSGRVLGPGEIMIDMGSPISDEIFRMAGGGRRRRGRFTVEDMMMHDDDGSDVEDPDQDEADGGDGDVWDDMGAARSGLMSRLAERYGVTGVGEGGRPCSCPFCRRRSARYTDASGAAHVVDPLAPYRVSGRPVLGPNCRTRLRRIERRWRDFVGRSDVIEWARRERRRRLEEADEGRVRGERELDRAGRLSALLAGRSRNGLEAALAGVAGRLDTIDPMIAEIEVAADGPALASVLGDAGVLDPPQTAIGAPTAPDAPPVAPDADTDPATTLQRIEAAAGRADAAIQRLENATRRLERRLAGSGRLPPGYVASSDAVVGTSGSGNAGGSGAAAGGASNEGGAGEGSSSV</sequence>
<feature type="region of interest" description="Disordered" evidence="2">
    <location>
        <begin position="385"/>
        <end position="435"/>
    </location>
</feature>
<feature type="coiled-coil region" evidence="1">
    <location>
        <begin position="358"/>
        <end position="385"/>
    </location>
</feature>
<gene>
    <name evidence="3" type="ORF">M427DRAFT_55718</name>
</gene>
<evidence type="ECO:0000313" key="4">
    <source>
        <dbReference type="Proteomes" id="UP000070544"/>
    </source>
</evidence>
<organism evidence="3 4">
    <name type="scientific">Gonapodya prolifera (strain JEL478)</name>
    <name type="common">Monoblepharis prolifera</name>
    <dbReference type="NCBI Taxonomy" id="1344416"/>
    <lineage>
        <taxon>Eukaryota</taxon>
        <taxon>Fungi</taxon>
        <taxon>Fungi incertae sedis</taxon>
        <taxon>Chytridiomycota</taxon>
        <taxon>Chytridiomycota incertae sedis</taxon>
        <taxon>Monoblepharidomycetes</taxon>
        <taxon>Monoblepharidales</taxon>
        <taxon>Gonapodyaceae</taxon>
        <taxon>Gonapodya</taxon>
    </lineage>
</organism>
<proteinExistence type="predicted"/>
<accession>A0A139AHL0</accession>
<keyword evidence="1" id="KW-0175">Coiled coil</keyword>
<evidence type="ECO:0000256" key="1">
    <source>
        <dbReference type="SAM" id="Coils"/>
    </source>
</evidence>
<feature type="compositionally biased region" description="Gly residues" evidence="2">
    <location>
        <begin position="407"/>
        <end position="435"/>
    </location>
</feature>
<name>A0A139AHL0_GONPJ</name>
<feature type="region of interest" description="Disordered" evidence="2">
    <location>
        <begin position="130"/>
        <end position="156"/>
    </location>
</feature>
<feature type="compositionally biased region" description="Acidic residues" evidence="2">
    <location>
        <begin position="134"/>
        <end position="155"/>
    </location>
</feature>
<dbReference type="AlphaFoldDB" id="A0A139AHL0"/>